<dbReference type="InterPro" id="IPR014347">
    <property type="entry name" value="Tautomerase/MIF_sf"/>
</dbReference>
<evidence type="ECO:0000259" key="3">
    <source>
        <dbReference type="Pfam" id="PF01361"/>
    </source>
</evidence>
<evidence type="ECO:0000256" key="2">
    <source>
        <dbReference type="ARBA" id="ARBA00023235"/>
    </source>
</evidence>
<reference evidence="4" key="1">
    <citation type="journal article" date="2015" name="Proc. Natl. Acad. Sci. U.S.A.">
        <title>Networks of energetic and metabolic interactions define dynamics in microbial communities.</title>
        <authorList>
            <person name="Embree M."/>
            <person name="Liu J.K."/>
            <person name="Al-Bassam M.M."/>
            <person name="Zengler K."/>
        </authorList>
    </citation>
    <scope>NUCLEOTIDE SEQUENCE</scope>
</reference>
<dbReference type="EMBL" id="LNQE01001273">
    <property type="protein sequence ID" value="KUG19610.1"/>
    <property type="molecule type" value="Genomic_DNA"/>
</dbReference>
<comment type="caution">
    <text evidence="4">The sequence shown here is derived from an EMBL/GenBank/DDBJ whole genome shotgun (WGS) entry which is preliminary data.</text>
</comment>
<dbReference type="AlphaFoldDB" id="A0A0W8FFI8"/>
<evidence type="ECO:0000256" key="1">
    <source>
        <dbReference type="ARBA" id="ARBA00006723"/>
    </source>
</evidence>
<dbReference type="Gene3D" id="3.30.429.10">
    <property type="entry name" value="Macrophage Migration Inhibitory Factor"/>
    <property type="match status" value="1"/>
</dbReference>
<dbReference type="SUPFAM" id="SSF55331">
    <property type="entry name" value="Tautomerase/MIF"/>
    <property type="match status" value="1"/>
</dbReference>
<comment type="similarity">
    <text evidence="1">Belongs to the 4-oxalocrotonate tautomerase family.</text>
</comment>
<proteinExistence type="inferred from homology"/>
<dbReference type="PANTHER" id="PTHR35530">
    <property type="entry name" value="TAUTOMERASE-RELATED"/>
    <property type="match status" value="1"/>
</dbReference>
<dbReference type="Pfam" id="PF01361">
    <property type="entry name" value="Tautomerase"/>
    <property type="match status" value="1"/>
</dbReference>
<protein>
    <submittedName>
        <fullName evidence="4">4-oxalocrotonate tautomerase</fullName>
    </submittedName>
</protein>
<sequence>MPVVTVQMAKGRTLEQKKRIAEEITHSIVSALNVDPGKVTVLIHELDRENIAQSGRLLSES</sequence>
<keyword evidence="2" id="KW-0413">Isomerase</keyword>
<feature type="domain" description="4-oxalocrotonate tautomerase-like" evidence="3">
    <location>
        <begin position="2"/>
        <end position="59"/>
    </location>
</feature>
<name>A0A0W8FFI8_9ZZZZ</name>
<accession>A0A0W8FFI8</accession>
<dbReference type="GO" id="GO:0016853">
    <property type="term" value="F:isomerase activity"/>
    <property type="evidence" value="ECO:0007669"/>
    <property type="project" value="UniProtKB-KW"/>
</dbReference>
<dbReference type="InterPro" id="IPR004370">
    <property type="entry name" value="4-OT-like_dom"/>
</dbReference>
<organism evidence="4">
    <name type="scientific">hydrocarbon metagenome</name>
    <dbReference type="NCBI Taxonomy" id="938273"/>
    <lineage>
        <taxon>unclassified sequences</taxon>
        <taxon>metagenomes</taxon>
        <taxon>ecological metagenomes</taxon>
    </lineage>
</organism>
<dbReference type="PANTHER" id="PTHR35530:SF1">
    <property type="entry name" value="2-HYDROXYMUCONATE TAUTOMERASE"/>
    <property type="match status" value="1"/>
</dbReference>
<evidence type="ECO:0000313" key="4">
    <source>
        <dbReference type="EMBL" id="KUG19610.1"/>
    </source>
</evidence>
<gene>
    <name evidence="4" type="ORF">ASZ90_010681</name>
</gene>